<keyword evidence="4" id="KW-0109">Calcium transport</keyword>
<feature type="non-terminal residue" evidence="15">
    <location>
        <position position="624"/>
    </location>
</feature>
<evidence type="ECO:0000256" key="5">
    <source>
        <dbReference type="ARBA" id="ARBA00022692"/>
    </source>
</evidence>
<evidence type="ECO:0000259" key="14">
    <source>
        <dbReference type="SMART" id="SM00237"/>
    </source>
</evidence>
<keyword evidence="9 13" id="KW-1133">Transmembrane helix</keyword>
<evidence type="ECO:0000256" key="3">
    <source>
        <dbReference type="ARBA" id="ARBA00022449"/>
    </source>
</evidence>
<feature type="transmembrane region" description="Helical" evidence="13">
    <location>
        <begin position="316"/>
        <end position="336"/>
    </location>
</feature>
<keyword evidence="11 13" id="KW-0472">Membrane</keyword>
<comment type="caution">
    <text evidence="15">The sequence shown here is derived from an EMBL/GenBank/DDBJ whole genome shotgun (WGS) entry which is preliminary data.</text>
</comment>
<keyword evidence="10" id="KW-0406">Ion transport</keyword>
<feature type="transmembrane region" description="Helical" evidence="13">
    <location>
        <begin position="137"/>
        <end position="155"/>
    </location>
</feature>
<evidence type="ECO:0000256" key="4">
    <source>
        <dbReference type="ARBA" id="ARBA00022568"/>
    </source>
</evidence>
<organism evidence="15 16">
    <name type="scientific">Gambusia affinis</name>
    <name type="common">Western mosquitofish</name>
    <name type="synonym">Heterandria affinis</name>
    <dbReference type="NCBI Taxonomy" id="33528"/>
    <lineage>
        <taxon>Eukaryota</taxon>
        <taxon>Metazoa</taxon>
        <taxon>Chordata</taxon>
        <taxon>Craniata</taxon>
        <taxon>Vertebrata</taxon>
        <taxon>Euteleostomi</taxon>
        <taxon>Actinopterygii</taxon>
        <taxon>Neopterygii</taxon>
        <taxon>Teleostei</taxon>
        <taxon>Neoteleostei</taxon>
        <taxon>Acanthomorphata</taxon>
        <taxon>Ovalentaria</taxon>
        <taxon>Atherinomorphae</taxon>
        <taxon>Cyprinodontiformes</taxon>
        <taxon>Poeciliidae</taxon>
        <taxon>Poeciliinae</taxon>
        <taxon>Gambusia</taxon>
    </lineage>
</organism>
<feature type="compositionally biased region" description="Low complexity" evidence="12">
    <location>
        <begin position="81"/>
        <end position="91"/>
    </location>
</feature>
<keyword evidence="3" id="KW-0050">Antiport</keyword>
<feature type="non-terminal residue" evidence="15">
    <location>
        <position position="1"/>
    </location>
</feature>
<dbReference type="Gene3D" id="1.20.1420.30">
    <property type="entry name" value="NCX, central ion-binding region"/>
    <property type="match status" value="1"/>
</dbReference>
<protein>
    <recommendedName>
        <fullName evidence="14">Calx-beta domain-containing protein</fullName>
    </recommendedName>
</protein>
<evidence type="ECO:0000313" key="16">
    <source>
        <dbReference type="Proteomes" id="UP000250572"/>
    </source>
</evidence>
<feature type="transmembrane region" description="Helical" evidence="13">
    <location>
        <begin position="255"/>
        <end position="275"/>
    </location>
</feature>
<evidence type="ECO:0000256" key="8">
    <source>
        <dbReference type="ARBA" id="ARBA00022837"/>
    </source>
</evidence>
<dbReference type="EMBL" id="NHOQ01001250">
    <property type="protein sequence ID" value="PWA25570.1"/>
    <property type="molecule type" value="Genomic_DNA"/>
</dbReference>
<dbReference type="InterPro" id="IPR051171">
    <property type="entry name" value="CaCA"/>
</dbReference>
<feature type="domain" description="Calx-beta" evidence="14">
    <location>
        <begin position="537"/>
        <end position="623"/>
    </location>
</feature>
<evidence type="ECO:0000256" key="13">
    <source>
        <dbReference type="SAM" id="Phobius"/>
    </source>
</evidence>
<evidence type="ECO:0000256" key="2">
    <source>
        <dbReference type="ARBA" id="ARBA00022448"/>
    </source>
</evidence>
<sequence>PKFTSTKPNPDQGELVAPLLVPIILFLLLLFLSRLVGTGSAMFPFACPSSFLLLFLAVLLPACQPESQRVDPSVQPDPRTALPSPAAASLAPSLPYGNSSASGGPDKCNKQTVCTEGILLPVWEPKQPGLGYKVARAVVYFVSLMYMFLGVSIIADRFMASIEVITSQEKEVTITMPNGETSVATVRIWNETVSNLTLMALGSSAPEILLSVIEVNAVTPRRRPFVRPGSPLRASAPPQVCGHNFEAGQLGPGTIVGSAAFNMFVIIGICVWVIPNGQSRKIKHLRVFFITAFWSIFAYIWLYLILAVISPSVVEVWEALVTLLFFPVCVLLAWIADRRLLFYKYMGKRYRADKRHGIVVETEGDLTPTKGGMEMITDGKLPGGSAVVPAENGGDGAAGATANSIGTAAVARGNLPNSNSATVNVESGRELDESRKEVIRILKELKQKYPDKELDQLVELANYYALLHQQKSRAFYRIQVSSAHLPLHKPHLGPQSPALNVRFASPHRRQATRMMIGAGNVLKRHAADNARRVVVVDEVEAEEDDLAVCSHISFETAHSQCMENCGVLTLAVVCQGGLGENTFYVDYRTEDGSANAGSDYDYSEGTLVFKPGDTRKEIKASRSE</sequence>
<gene>
    <name evidence="15" type="ORF">CCH79_00019645</name>
</gene>
<dbReference type="InterPro" id="IPR003644">
    <property type="entry name" value="Calx_beta"/>
</dbReference>
<dbReference type="Pfam" id="PF03160">
    <property type="entry name" value="Calx-beta"/>
    <property type="match status" value="1"/>
</dbReference>
<dbReference type="Proteomes" id="UP000250572">
    <property type="component" value="Unassembled WGS sequence"/>
</dbReference>
<dbReference type="InterPro" id="IPR038081">
    <property type="entry name" value="CalX-like_sf"/>
</dbReference>
<dbReference type="PANTHER" id="PTHR11878:SF8">
    <property type="entry name" value="SODIUM_CALCIUM EXCHANGER 2"/>
    <property type="match status" value="1"/>
</dbReference>
<evidence type="ECO:0000256" key="10">
    <source>
        <dbReference type="ARBA" id="ARBA00023065"/>
    </source>
</evidence>
<dbReference type="GO" id="GO:0007154">
    <property type="term" value="P:cell communication"/>
    <property type="evidence" value="ECO:0007669"/>
    <property type="project" value="InterPro"/>
</dbReference>
<feature type="transmembrane region" description="Helical" evidence="13">
    <location>
        <begin position="15"/>
        <end position="36"/>
    </location>
</feature>
<dbReference type="GO" id="GO:0005432">
    <property type="term" value="F:calcium:sodium antiporter activity"/>
    <property type="evidence" value="ECO:0007669"/>
    <property type="project" value="TreeGrafter"/>
</dbReference>
<dbReference type="Gene3D" id="2.60.40.2030">
    <property type="match status" value="1"/>
</dbReference>
<dbReference type="Pfam" id="PF16494">
    <property type="entry name" value="Na_Ca_ex_C"/>
    <property type="match status" value="2"/>
</dbReference>
<evidence type="ECO:0000256" key="6">
    <source>
        <dbReference type="ARBA" id="ARBA00022729"/>
    </source>
</evidence>
<dbReference type="GO" id="GO:0098794">
    <property type="term" value="C:postsynapse"/>
    <property type="evidence" value="ECO:0007669"/>
    <property type="project" value="TreeGrafter"/>
</dbReference>
<dbReference type="GO" id="GO:0012505">
    <property type="term" value="C:endomembrane system"/>
    <property type="evidence" value="ECO:0007669"/>
    <property type="project" value="UniProtKB-SubCell"/>
</dbReference>
<evidence type="ECO:0000256" key="11">
    <source>
        <dbReference type="ARBA" id="ARBA00023136"/>
    </source>
</evidence>
<keyword evidence="5 13" id="KW-0812">Transmembrane</keyword>
<dbReference type="InterPro" id="IPR004837">
    <property type="entry name" value="NaCa_Exmemb"/>
</dbReference>
<evidence type="ECO:0000256" key="1">
    <source>
        <dbReference type="ARBA" id="ARBA00004127"/>
    </source>
</evidence>
<comment type="subcellular location">
    <subcellularLocation>
        <location evidence="1">Endomembrane system</location>
        <topology evidence="1">Multi-pass membrane protein</topology>
    </subcellularLocation>
</comment>
<reference evidence="15 16" key="1">
    <citation type="journal article" date="2018" name="G3 (Bethesda)">
        <title>A High-Quality Reference Genome for the Invasive Mosquitofish Gambusia affinis Using a Chicago Library.</title>
        <authorList>
            <person name="Hoffberg S.L."/>
            <person name="Troendle N.J."/>
            <person name="Glenn T.C."/>
            <person name="Mahmud O."/>
            <person name="Louha S."/>
            <person name="Chalopin D."/>
            <person name="Bennetzen J.L."/>
            <person name="Mauricio R."/>
        </authorList>
    </citation>
    <scope>NUCLEOTIDE SEQUENCE [LARGE SCALE GENOMIC DNA]</scope>
    <source>
        <strain evidence="15">NE01/NJP1002.9</strain>
        <tissue evidence="15">Muscle</tissue>
    </source>
</reference>
<dbReference type="AlphaFoldDB" id="A0A315VR24"/>
<dbReference type="GO" id="GO:0098703">
    <property type="term" value="P:calcium ion import across plasma membrane"/>
    <property type="evidence" value="ECO:0007669"/>
    <property type="project" value="TreeGrafter"/>
</dbReference>
<dbReference type="InterPro" id="IPR044880">
    <property type="entry name" value="NCX_ion-bd_dom_sf"/>
</dbReference>
<dbReference type="STRING" id="33528.ENSGAFP00000003121"/>
<dbReference type="SUPFAM" id="SSF141072">
    <property type="entry name" value="CalX-like"/>
    <property type="match status" value="1"/>
</dbReference>
<proteinExistence type="predicted"/>
<dbReference type="PANTHER" id="PTHR11878">
    <property type="entry name" value="SODIUM/CALCIUM EXCHANGER"/>
    <property type="match status" value="1"/>
</dbReference>
<evidence type="ECO:0000256" key="7">
    <source>
        <dbReference type="ARBA" id="ARBA00022737"/>
    </source>
</evidence>
<evidence type="ECO:0000313" key="15">
    <source>
        <dbReference type="EMBL" id="PWA25570.1"/>
    </source>
</evidence>
<dbReference type="InterPro" id="IPR032452">
    <property type="entry name" value="Na_Ca_Ex_C-exten"/>
</dbReference>
<feature type="region of interest" description="Disordered" evidence="12">
    <location>
        <begin position="69"/>
        <end position="91"/>
    </location>
</feature>
<dbReference type="SMART" id="SM00237">
    <property type="entry name" value="Calx_beta"/>
    <property type="match status" value="1"/>
</dbReference>
<dbReference type="GO" id="GO:0030424">
    <property type="term" value="C:axon"/>
    <property type="evidence" value="ECO:0007669"/>
    <property type="project" value="TreeGrafter"/>
</dbReference>
<keyword evidence="7" id="KW-0677">Repeat</keyword>
<dbReference type="Pfam" id="PF01699">
    <property type="entry name" value="Na_Ca_ex"/>
    <property type="match status" value="1"/>
</dbReference>
<keyword evidence="6" id="KW-0732">Signal</keyword>
<keyword evidence="16" id="KW-1185">Reference proteome</keyword>
<name>A0A315VR24_GAMAF</name>
<keyword evidence="8" id="KW-0106">Calcium</keyword>
<dbReference type="GO" id="GO:0042383">
    <property type="term" value="C:sarcolemma"/>
    <property type="evidence" value="ECO:0007669"/>
    <property type="project" value="TreeGrafter"/>
</dbReference>
<accession>A0A315VR24</accession>
<feature type="transmembrane region" description="Helical" evidence="13">
    <location>
        <begin position="287"/>
        <end position="310"/>
    </location>
</feature>
<evidence type="ECO:0000256" key="12">
    <source>
        <dbReference type="SAM" id="MobiDB-lite"/>
    </source>
</evidence>
<keyword evidence="2" id="KW-0813">Transport</keyword>
<evidence type="ECO:0000256" key="9">
    <source>
        <dbReference type="ARBA" id="ARBA00022989"/>
    </source>
</evidence>